<keyword evidence="2" id="KW-1185">Reference proteome</keyword>
<evidence type="ECO:0000313" key="1">
    <source>
        <dbReference type="EMBL" id="PRC94089.1"/>
    </source>
</evidence>
<dbReference type="EMBL" id="PUGF01000004">
    <property type="protein sequence ID" value="PRC94089.1"/>
    <property type="molecule type" value="Genomic_DNA"/>
</dbReference>
<comment type="caution">
    <text evidence="1">The sequence shown here is derived from an EMBL/GenBank/DDBJ whole genome shotgun (WGS) entry which is preliminary data.</text>
</comment>
<gene>
    <name evidence="1" type="ORF">S2091_1262</name>
</gene>
<protein>
    <submittedName>
        <fullName evidence="1">Uncharacterized protein</fullName>
    </submittedName>
</protein>
<reference evidence="1 2" key="1">
    <citation type="submission" date="2018-02" db="EMBL/GenBank/DDBJ databases">
        <title>Solimicrobium silvestre gen. nov., sp. nov., isolated from alpine forest soil.</title>
        <authorList>
            <person name="Margesin R."/>
            <person name="Albuquerque L."/>
            <person name="Zhang D.-C."/>
            <person name="Froufe H.J.C."/>
            <person name="Severino R."/>
            <person name="Roxo I."/>
            <person name="Egas C."/>
            <person name="Da Costa M.S."/>
        </authorList>
    </citation>
    <scope>NUCLEOTIDE SEQUENCE [LARGE SCALE GENOMIC DNA]</scope>
    <source>
        <strain evidence="1 2">S20-91</strain>
    </source>
</reference>
<proteinExistence type="predicted"/>
<dbReference type="Proteomes" id="UP000237839">
    <property type="component" value="Unassembled WGS sequence"/>
</dbReference>
<sequence length="37" mass="4322">MLIIIEFSIFAIALSLGYLIRRIELSVPNCNEDFIFF</sequence>
<organism evidence="1 2">
    <name type="scientific">Solimicrobium silvestre</name>
    <dbReference type="NCBI Taxonomy" id="2099400"/>
    <lineage>
        <taxon>Bacteria</taxon>
        <taxon>Pseudomonadati</taxon>
        <taxon>Pseudomonadota</taxon>
        <taxon>Betaproteobacteria</taxon>
        <taxon>Burkholderiales</taxon>
        <taxon>Oxalobacteraceae</taxon>
        <taxon>Solimicrobium</taxon>
    </lineage>
</organism>
<accession>A0A2S9H284</accession>
<dbReference type="AlphaFoldDB" id="A0A2S9H284"/>
<evidence type="ECO:0000313" key="2">
    <source>
        <dbReference type="Proteomes" id="UP000237839"/>
    </source>
</evidence>
<name>A0A2S9H284_9BURK</name>